<dbReference type="GO" id="GO:0006284">
    <property type="term" value="P:base-excision repair"/>
    <property type="evidence" value="ECO:0007669"/>
    <property type="project" value="TreeGrafter"/>
</dbReference>
<evidence type="ECO:0000259" key="9">
    <source>
        <dbReference type="Pfam" id="PF01261"/>
    </source>
</evidence>
<name>A0A267FBB7_9PLAT</name>
<dbReference type="HAMAP" id="MF_00152">
    <property type="entry name" value="Nfo"/>
    <property type="match status" value="1"/>
</dbReference>
<evidence type="ECO:0000256" key="8">
    <source>
        <dbReference type="SAM" id="MobiDB-lite"/>
    </source>
</evidence>
<dbReference type="Proteomes" id="UP000215902">
    <property type="component" value="Unassembled WGS sequence"/>
</dbReference>
<evidence type="ECO:0000256" key="3">
    <source>
        <dbReference type="ARBA" id="ARBA00022723"/>
    </source>
</evidence>
<dbReference type="InterPro" id="IPR013022">
    <property type="entry name" value="Xyl_isomerase-like_TIM-brl"/>
</dbReference>
<evidence type="ECO:0000256" key="4">
    <source>
        <dbReference type="ARBA" id="ARBA00022763"/>
    </source>
</evidence>
<dbReference type="OrthoDB" id="7663182at2759"/>
<dbReference type="PROSITE" id="PS00730">
    <property type="entry name" value="AP_NUCLEASE_F2_2"/>
    <property type="match status" value="1"/>
</dbReference>
<dbReference type="GO" id="GO:0008270">
    <property type="term" value="F:zinc ion binding"/>
    <property type="evidence" value="ECO:0007669"/>
    <property type="project" value="InterPro"/>
</dbReference>
<dbReference type="SMART" id="SM00518">
    <property type="entry name" value="AP2Ec"/>
    <property type="match status" value="1"/>
</dbReference>
<feature type="domain" description="Xylose isomerase-like TIM barrel" evidence="9">
    <location>
        <begin position="102"/>
        <end position="345"/>
    </location>
</feature>
<evidence type="ECO:0000256" key="2">
    <source>
        <dbReference type="ARBA" id="ARBA00005340"/>
    </source>
</evidence>
<dbReference type="GO" id="GO:0003677">
    <property type="term" value="F:DNA binding"/>
    <property type="evidence" value="ECO:0007669"/>
    <property type="project" value="InterPro"/>
</dbReference>
<organism evidence="10 11">
    <name type="scientific">Macrostomum lignano</name>
    <dbReference type="NCBI Taxonomy" id="282301"/>
    <lineage>
        <taxon>Eukaryota</taxon>
        <taxon>Metazoa</taxon>
        <taxon>Spiralia</taxon>
        <taxon>Lophotrochozoa</taxon>
        <taxon>Platyhelminthes</taxon>
        <taxon>Rhabditophora</taxon>
        <taxon>Macrostomorpha</taxon>
        <taxon>Macrostomida</taxon>
        <taxon>Macrostomidae</taxon>
        <taxon>Macrostomum</taxon>
    </lineage>
</organism>
<keyword evidence="4" id="KW-0227">DNA damage</keyword>
<protein>
    <recommendedName>
        <fullName evidence="9">Xylose isomerase-like TIM barrel domain-containing protein</fullName>
    </recommendedName>
</protein>
<dbReference type="EMBL" id="NIVC01001230">
    <property type="protein sequence ID" value="PAA70524.1"/>
    <property type="molecule type" value="Genomic_DNA"/>
</dbReference>
<feature type="compositionally biased region" description="Basic and acidic residues" evidence="8">
    <location>
        <begin position="46"/>
        <end position="57"/>
    </location>
</feature>
<feature type="non-terminal residue" evidence="10">
    <location>
        <position position="1"/>
    </location>
</feature>
<evidence type="ECO:0000313" key="11">
    <source>
        <dbReference type="Proteomes" id="UP000215902"/>
    </source>
</evidence>
<dbReference type="PROSITE" id="PS00731">
    <property type="entry name" value="AP_NUCLEASE_F2_3"/>
    <property type="match status" value="1"/>
</dbReference>
<gene>
    <name evidence="10" type="ORF">BOX15_Mlig014036g1</name>
</gene>
<dbReference type="SUPFAM" id="SSF51658">
    <property type="entry name" value="Xylose isomerase-like"/>
    <property type="match status" value="1"/>
</dbReference>
<dbReference type="InterPro" id="IPR018246">
    <property type="entry name" value="AP_endonuc_F2_Zn_BS"/>
</dbReference>
<accession>A0A267FBB7</accession>
<feature type="region of interest" description="Disordered" evidence="8">
    <location>
        <begin position="27"/>
        <end position="78"/>
    </location>
</feature>
<keyword evidence="3" id="KW-0479">Metal-binding</keyword>
<evidence type="ECO:0000256" key="1">
    <source>
        <dbReference type="ARBA" id="ARBA00001947"/>
    </source>
</evidence>
<dbReference type="Pfam" id="PF01261">
    <property type="entry name" value="AP_endonuc_2"/>
    <property type="match status" value="1"/>
</dbReference>
<evidence type="ECO:0000256" key="6">
    <source>
        <dbReference type="ARBA" id="ARBA00022833"/>
    </source>
</evidence>
<comment type="caution">
    <text evidence="10">The sequence shown here is derived from an EMBL/GenBank/DDBJ whole genome shotgun (WGS) entry which is preliminary data.</text>
</comment>
<dbReference type="GO" id="GO:0008081">
    <property type="term" value="F:phosphoric diester hydrolase activity"/>
    <property type="evidence" value="ECO:0007669"/>
    <property type="project" value="TreeGrafter"/>
</dbReference>
<dbReference type="NCBIfam" id="TIGR00587">
    <property type="entry name" value="nfo"/>
    <property type="match status" value="1"/>
</dbReference>
<dbReference type="PROSITE" id="PS51432">
    <property type="entry name" value="AP_NUCLEASE_F2_4"/>
    <property type="match status" value="1"/>
</dbReference>
<comment type="cofactor">
    <cofactor evidence="1">
        <name>Zn(2+)</name>
        <dbReference type="ChEBI" id="CHEBI:29105"/>
    </cofactor>
</comment>
<dbReference type="InterPro" id="IPR036237">
    <property type="entry name" value="Xyl_isomerase-like_sf"/>
</dbReference>
<dbReference type="CDD" id="cd00019">
    <property type="entry name" value="AP2Ec"/>
    <property type="match status" value="1"/>
</dbReference>
<dbReference type="PANTHER" id="PTHR21445:SF0">
    <property type="entry name" value="APURINIC-APYRIMIDINIC ENDONUCLEASE"/>
    <property type="match status" value="1"/>
</dbReference>
<dbReference type="PANTHER" id="PTHR21445">
    <property type="entry name" value="ENDONUCLEASE IV ENDODEOXYRIBONUCLEASE IV"/>
    <property type="match status" value="1"/>
</dbReference>
<dbReference type="GO" id="GO:0003906">
    <property type="term" value="F:DNA-(apurinic or apyrimidinic site) endonuclease activity"/>
    <property type="evidence" value="ECO:0007669"/>
    <property type="project" value="TreeGrafter"/>
</dbReference>
<evidence type="ECO:0000313" key="10">
    <source>
        <dbReference type="EMBL" id="PAA70524.1"/>
    </source>
</evidence>
<evidence type="ECO:0000256" key="7">
    <source>
        <dbReference type="ARBA" id="ARBA00023204"/>
    </source>
</evidence>
<dbReference type="PROSITE" id="PS00729">
    <property type="entry name" value="AP_NUCLEASE_F2_1"/>
    <property type="match status" value="1"/>
</dbReference>
<dbReference type="STRING" id="282301.A0A267FBB7"/>
<reference evidence="10 11" key="1">
    <citation type="submission" date="2017-06" db="EMBL/GenBank/DDBJ databases">
        <title>A platform for efficient transgenesis in Macrostomum lignano, a flatworm model organism for stem cell research.</title>
        <authorList>
            <person name="Berezikov E."/>
        </authorList>
    </citation>
    <scope>NUCLEOTIDE SEQUENCE [LARGE SCALE GENOMIC DNA]</scope>
    <source>
        <strain evidence="10">DV1</strain>
        <tissue evidence="10">Whole organism</tissue>
    </source>
</reference>
<keyword evidence="5" id="KW-0378">Hydrolase</keyword>
<dbReference type="Gene3D" id="3.20.20.150">
    <property type="entry name" value="Divalent-metal-dependent TIM barrel enzymes"/>
    <property type="match status" value="1"/>
</dbReference>
<keyword evidence="7" id="KW-0234">DNA repair</keyword>
<keyword evidence="6" id="KW-0862">Zinc</keyword>
<feature type="compositionally biased region" description="Low complexity" evidence="8">
    <location>
        <begin position="27"/>
        <end position="43"/>
    </location>
</feature>
<proteinExistence type="inferred from homology"/>
<comment type="similarity">
    <text evidence="2">Belongs to the AP endonuclease 2 family.</text>
</comment>
<sequence length="390" mass="41503">LCIFCLMVPTPRSLRSRRPASASATAVLSEKQQQAAAAPSAAKRQIKADTKKTVPDKKKARKQKQQAASAASPQPPMQRKLQPDLLLLGAHVSVAGGLHRAFANARAIGADSLALFVRNQRRWESKPLLPEEAAEFQSAMRSSGFKPEAALPHGSYLINCASPNAEVRRRSLTALIDEMDRCRRLGLQLYNLHPGSAGAANPDRPVAIERLADALAEALTTVPDVCLVLENAAGQGGSLGGSFTELGDILTAVRGRLPAATDADSRLGVCIDTCHAFAYGYDLRCRAGLDAAFAELAEALGHRPLLRGLHLNDSRGGLGSRVDRHADIGDGQLGAAAFRLLLRHPAVTAAAAARPLPMVLETPGVDRYGLQLAALRDLLRDPDEEGDGRE</sequence>
<keyword evidence="11" id="KW-1185">Reference proteome</keyword>
<dbReference type="InterPro" id="IPR001719">
    <property type="entry name" value="AP_endonuc_2"/>
</dbReference>
<dbReference type="FunFam" id="3.20.20.150:FF:000001">
    <property type="entry name" value="Probable endonuclease 4"/>
    <property type="match status" value="1"/>
</dbReference>
<evidence type="ECO:0000256" key="5">
    <source>
        <dbReference type="ARBA" id="ARBA00022801"/>
    </source>
</evidence>
<dbReference type="AlphaFoldDB" id="A0A267FBB7"/>